<accession>A0A9D1NAD9</accession>
<dbReference type="Pfam" id="PF01380">
    <property type="entry name" value="SIS"/>
    <property type="match status" value="2"/>
</dbReference>
<gene>
    <name evidence="3" type="ORF">IAB14_00055</name>
</gene>
<evidence type="ECO:0000313" key="3">
    <source>
        <dbReference type="EMBL" id="HIU99491.1"/>
    </source>
</evidence>
<dbReference type="InterPro" id="IPR001347">
    <property type="entry name" value="SIS_dom"/>
</dbReference>
<feature type="non-terminal residue" evidence="3">
    <location>
        <position position="329"/>
    </location>
</feature>
<sequence length="329" mass="36106">MSTMLNEFLSAPDVMREVLKNNKQVVAEIAKVFKARNLSNITTVARGTSDNAATYFKYIVEAVGGIMVSKFTPSITTVYDSKVNLGNNMVLAISQSGMSTDTLMVVERAKETGAMTVAVTNDPQSPLAKLADYHIYLEAGEERSVSATKTFVAELSSMYLLANALSRVTAKMNLAEIPPMLEEFLAKLNATMPSFAAETKDLNNFVIMTRGLCQGIASELSLKLMENCYKFTRPFSTCEFMHGPIAMVEEGTVIMMLAPDSEFKAEFIDMATRLTLLGAKIVAFTDIKEIEEIAYASYKMPSCRGMVTPFVYTMAVELYVAYLAEALGI</sequence>
<dbReference type="Gene3D" id="3.40.50.10490">
    <property type="entry name" value="Glucose-6-phosphate isomerase like protein, domain 1"/>
    <property type="match status" value="2"/>
</dbReference>
<keyword evidence="1" id="KW-0677">Repeat</keyword>
<name>A0A9D1NAD9_9FIRM</name>
<evidence type="ECO:0000313" key="4">
    <source>
        <dbReference type="Proteomes" id="UP000886891"/>
    </source>
</evidence>
<dbReference type="CDD" id="cd05008">
    <property type="entry name" value="SIS_GlmS_GlmD_1"/>
    <property type="match status" value="1"/>
</dbReference>
<proteinExistence type="predicted"/>
<dbReference type="PANTHER" id="PTHR10937">
    <property type="entry name" value="GLUCOSAMINE--FRUCTOSE-6-PHOSPHATE AMINOTRANSFERASE, ISOMERIZING"/>
    <property type="match status" value="1"/>
</dbReference>
<dbReference type="Proteomes" id="UP000886891">
    <property type="component" value="Unassembled WGS sequence"/>
</dbReference>
<dbReference type="EMBL" id="DVOH01000001">
    <property type="protein sequence ID" value="HIU99491.1"/>
    <property type="molecule type" value="Genomic_DNA"/>
</dbReference>
<dbReference type="GO" id="GO:0097367">
    <property type="term" value="F:carbohydrate derivative binding"/>
    <property type="evidence" value="ECO:0007669"/>
    <property type="project" value="InterPro"/>
</dbReference>
<reference evidence="3" key="1">
    <citation type="submission" date="2020-10" db="EMBL/GenBank/DDBJ databases">
        <authorList>
            <person name="Gilroy R."/>
        </authorList>
    </citation>
    <scope>NUCLEOTIDE SEQUENCE</scope>
    <source>
        <strain evidence="3">23406</strain>
    </source>
</reference>
<dbReference type="PANTHER" id="PTHR10937:SF8">
    <property type="entry name" value="AMINOTRANSFERASE-RELATED"/>
    <property type="match status" value="1"/>
</dbReference>
<dbReference type="GO" id="GO:1901135">
    <property type="term" value="P:carbohydrate derivative metabolic process"/>
    <property type="evidence" value="ECO:0007669"/>
    <property type="project" value="InterPro"/>
</dbReference>
<dbReference type="AlphaFoldDB" id="A0A9D1NAD9"/>
<dbReference type="PROSITE" id="PS51464">
    <property type="entry name" value="SIS"/>
    <property type="match status" value="2"/>
</dbReference>
<feature type="domain" description="SIS" evidence="2">
    <location>
        <begin position="29"/>
        <end position="171"/>
    </location>
</feature>
<dbReference type="InterPro" id="IPR035466">
    <property type="entry name" value="GlmS/AgaS_SIS"/>
</dbReference>
<evidence type="ECO:0000256" key="1">
    <source>
        <dbReference type="ARBA" id="ARBA00022737"/>
    </source>
</evidence>
<feature type="domain" description="SIS" evidence="2">
    <location>
        <begin position="195"/>
        <end position="329"/>
    </location>
</feature>
<reference evidence="3" key="2">
    <citation type="journal article" date="2021" name="PeerJ">
        <title>Extensive microbial diversity within the chicken gut microbiome revealed by metagenomics and culture.</title>
        <authorList>
            <person name="Gilroy R."/>
            <person name="Ravi A."/>
            <person name="Getino M."/>
            <person name="Pursley I."/>
            <person name="Horton D.L."/>
            <person name="Alikhan N.F."/>
            <person name="Baker D."/>
            <person name="Gharbi K."/>
            <person name="Hall N."/>
            <person name="Watson M."/>
            <person name="Adriaenssens E.M."/>
            <person name="Foster-Nyarko E."/>
            <person name="Jarju S."/>
            <person name="Secka A."/>
            <person name="Antonio M."/>
            <person name="Oren A."/>
            <person name="Chaudhuri R.R."/>
            <person name="La Ragione R."/>
            <person name="Hildebrand F."/>
            <person name="Pallen M.J."/>
        </authorList>
    </citation>
    <scope>NUCLEOTIDE SEQUENCE</scope>
    <source>
        <strain evidence="3">23406</strain>
    </source>
</reference>
<dbReference type="SUPFAM" id="SSF53697">
    <property type="entry name" value="SIS domain"/>
    <property type="match status" value="1"/>
</dbReference>
<evidence type="ECO:0000259" key="2">
    <source>
        <dbReference type="PROSITE" id="PS51464"/>
    </source>
</evidence>
<dbReference type="CDD" id="cd05009">
    <property type="entry name" value="SIS_GlmS_GlmD_2"/>
    <property type="match status" value="1"/>
</dbReference>
<dbReference type="InterPro" id="IPR046348">
    <property type="entry name" value="SIS_dom_sf"/>
</dbReference>
<comment type="caution">
    <text evidence="3">The sequence shown here is derived from an EMBL/GenBank/DDBJ whole genome shotgun (WGS) entry which is preliminary data.</text>
</comment>
<organism evidence="3 4">
    <name type="scientific">Candidatus Stercoripulliclostridium merdipullorum</name>
    <dbReference type="NCBI Taxonomy" id="2840952"/>
    <lineage>
        <taxon>Bacteria</taxon>
        <taxon>Bacillati</taxon>
        <taxon>Bacillota</taxon>
        <taxon>Clostridia</taxon>
        <taxon>Eubacteriales</taxon>
        <taxon>Candidatus Stercoripulliclostridium</taxon>
    </lineage>
</organism>
<protein>
    <submittedName>
        <fullName evidence="3">SIS domain-containing protein</fullName>
    </submittedName>
</protein>
<dbReference type="InterPro" id="IPR035490">
    <property type="entry name" value="GlmS/FrlB_SIS"/>
</dbReference>